<feature type="domain" description="LptD C-terminal" evidence="3">
    <location>
        <begin position="294"/>
        <end position="637"/>
    </location>
</feature>
<comment type="similarity">
    <text evidence="1">Belongs to the LptD family.</text>
</comment>
<keyword evidence="1" id="KW-0732">Signal</keyword>
<evidence type="ECO:0000259" key="3">
    <source>
        <dbReference type="Pfam" id="PF04453"/>
    </source>
</evidence>
<name>A0AAN4UV84_9RHOB</name>
<comment type="caution">
    <text evidence="1">Lacks conserved residue(s) required for the propagation of feature annotation.</text>
</comment>
<keyword evidence="1" id="KW-0472">Membrane</keyword>
<evidence type="ECO:0000313" key="5">
    <source>
        <dbReference type="EMBL" id="SDX63111.1"/>
    </source>
</evidence>
<dbReference type="GO" id="GO:0009279">
    <property type="term" value="C:cell outer membrane"/>
    <property type="evidence" value="ECO:0007669"/>
    <property type="project" value="UniProtKB-SubCell"/>
</dbReference>
<protein>
    <recommendedName>
        <fullName evidence="1">LPS-assembly protein LptD</fullName>
    </recommendedName>
</protein>
<dbReference type="HAMAP" id="MF_01411">
    <property type="entry name" value="LPS_assembly_LptD"/>
    <property type="match status" value="1"/>
</dbReference>
<dbReference type="Pfam" id="PF04453">
    <property type="entry name" value="LptD"/>
    <property type="match status" value="1"/>
</dbReference>
<evidence type="ECO:0000256" key="2">
    <source>
        <dbReference type="SAM" id="MobiDB-lite"/>
    </source>
</evidence>
<comment type="function">
    <text evidence="1">Involved in the assembly of lipopolysaccharide (LPS) at the surface of the outer membrane.</text>
</comment>
<reference evidence="5 6" key="2">
    <citation type="submission" date="2016-10" db="EMBL/GenBank/DDBJ databases">
        <authorList>
            <person name="Varghese N."/>
            <person name="Submissions S."/>
        </authorList>
    </citation>
    <scope>NUCLEOTIDE SEQUENCE [LARGE SCALE GENOMIC DNA]</scope>
    <source>
        <strain evidence="5 6">DSM 24802</strain>
    </source>
</reference>
<dbReference type="InterPro" id="IPR050218">
    <property type="entry name" value="LptD"/>
</dbReference>
<evidence type="ECO:0000256" key="1">
    <source>
        <dbReference type="HAMAP-Rule" id="MF_01411"/>
    </source>
</evidence>
<evidence type="ECO:0000313" key="6">
    <source>
        <dbReference type="Proteomes" id="UP000199541"/>
    </source>
</evidence>
<reference evidence="4" key="3">
    <citation type="submission" date="2023-06" db="EMBL/GenBank/DDBJ databases">
        <authorList>
            <person name="Sun Q."/>
            <person name="Zhou Y."/>
        </authorList>
    </citation>
    <scope>NUCLEOTIDE SEQUENCE</scope>
    <source>
        <strain evidence="4">CGMCC 1.10859</strain>
    </source>
</reference>
<dbReference type="GO" id="GO:0015920">
    <property type="term" value="P:lipopolysaccharide transport"/>
    <property type="evidence" value="ECO:0007669"/>
    <property type="project" value="InterPro"/>
</dbReference>
<evidence type="ECO:0000313" key="7">
    <source>
        <dbReference type="Proteomes" id="UP000634647"/>
    </source>
</evidence>
<dbReference type="RefSeq" id="WP_051645844.1">
    <property type="nucleotide sequence ID" value="NZ_BNAB01000023.1"/>
</dbReference>
<keyword evidence="6" id="KW-1185">Reference proteome</keyword>
<dbReference type="PANTHER" id="PTHR30189:SF1">
    <property type="entry name" value="LPS-ASSEMBLY PROTEIN LPTD"/>
    <property type="match status" value="1"/>
</dbReference>
<gene>
    <name evidence="1 4" type="primary">lptD</name>
    <name evidence="4" type="ORF">GCM10008024_35600</name>
    <name evidence="5" type="ORF">SAMN05444006_12219</name>
</gene>
<proteinExistence type="inferred from homology"/>
<dbReference type="PANTHER" id="PTHR30189">
    <property type="entry name" value="LPS-ASSEMBLY PROTEIN"/>
    <property type="match status" value="1"/>
</dbReference>
<evidence type="ECO:0000313" key="4">
    <source>
        <dbReference type="EMBL" id="GHE05312.1"/>
    </source>
</evidence>
<dbReference type="GO" id="GO:1990351">
    <property type="term" value="C:transporter complex"/>
    <property type="evidence" value="ECO:0007669"/>
    <property type="project" value="TreeGrafter"/>
</dbReference>
<accession>A0AAN4UV84</accession>
<dbReference type="InterPro" id="IPR007543">
    <property type="entry name" value="LptD_C"/>
</dbReference>
<dbReference type="EMBL" id="FNOB01000022">
    <property type="protein sequence ID" value="SDX63111.1"/>
    <property type="molecule type" value="Genomic_DNA"/>
</dbReference>
<organism evidence="4 7">
    <name type="scientific">Allgaiera indica</name>
    <dbReference type="NCBI Taxonomy" id="765699"/>
    <lineage>
        <taxon>Bacteria</taxon>
        <taxon>Pseudomonadati</taxon>
        <taxon>Pseudomonadota</taxon>
        <taxon>Alphaproteobacteria</taxon>
        <taxon>Rhodobacterales</taxon>
        <taxon>Paracoccaceae</taxon>
        <taxon>Allgaiera</taxon>
    </lineage>
</organism>
<dbReference type="InterPro" id="IPR020889">
    <property type="entry name" value="LipoPS_assembly_LptD"/>
</dbReference>
<dbReference type="Proteomes" id="UP000634647">
    <property type="component" value="Unassembled WGS sequence"/>
</dbReference>
<dbReference type="EMBL" id="BNAB01000023">
    <property type="protein sequence ID" value="GHE05312.1"/>
    <property type="molecule type" value="Genomic_DNA"/>
</dbReference>
<comment type="subcellular location">
    <subcellularLocation>
        <location evidence="1">Cell outer membrane</location>
    </subcellularLocation>
</comment>
<reference evidence="4" key="1">
    <citation type="journal article" date="2014" name="Int. J. Syst. Evol. Microbiol.">
        <title>Complete genome sequence of Corynebacterium casei LMG S-19264T (=DSM 44701T), isolated from a smear-ripened cheese.</title>
        <authorList>
            <consortium name="US DOE Joint Genome Institute (JGI-PGF)"/>
            <person name="Walter F."/>
            <person name="Albersmeier A."/>
            <person name="Kalinowski J."/>
            <person name="Ruckert C."/>
        </authorList>
    </citation>
    <scope>NUCLEOTIDE SEQUENCE</scope>
    <source>
        <strain evidence="4">CGMCC 1.10859</strain>
    </source>
</reference>
<dbReference type="AlphaFoldDB" id="A0AAN4UV84"/>
<keyword evidence="1" id="KW-0998">Cell outer membrane</keyword>
<feature type="signal peptide" evidence="1">
    <location>
        <begin position="1"/>
        <end position="29"/>
    </location>
</feature>
<dbReference type="Proteomes" id="UP000199541">
    <property type="component" value="Unassembled WGS sequence"/>
</dbReference>
<sequence precursor="true">MARAGLRAARLAPALLAALTGTAPGVAGAMQTGTTPAGQGQAAQSTQGPASLVADKVQVEGNRRLIAEGHVLVTYQGARLQAAKVIYDKAKDRLAISGPIHLTTANGTVLMASSADLSPDLRDGILRSARLVLDRQLQLAAAQINRVGGRYTQMTKTVASSCLVSDSNPTPLWEIRASRVVHDQQRRQLYFDNPRFRLFGVPIFYLPRLRIPDPSLKRATGFLLPSFGNSSLLGFGVSMPYFIALGDSRDLMLTPFLATRSTTLKFRYRQALRSGGMEWNGAVSHDKVRGGGLRGYLFANGDFALRDGYRLRFNIQTVSDAAYLTDYGISNIDRLQSDIELSRTRRDDYSSARLYSFHSIRAGDNNATLPGVVAGYTRIHRFTLPGLGGQGSLTFDSFGLLRTSNQDVVGRDEARASIRLDWRRSWVIGPGIVVSALARTTSDLYAFAQDSQVPGTVARTIPVGAVELRWPLVKAERGGGSQVLEPIVQLIVSPRNVPSVPNEDSTQLAFDAGNLWSLDRYPGYDGIEYGPRANVGLRWTRYSASGWTLGAVAGRVFRLQARQGFSAGSGLGGARSDWLTGVRLASPHGLSLTGRAIFNDQLTLARSEAQLGWTTRKVTLATSYIWMVADPAENLPTNTSEWALDANWRVSSRWTGRASWRYDFQADRATSAGLGLNWHNECLGVDLYLSRRFTSSTSVAATTNLALSVDLIGIAGRAVSGDTGTCGG</sequence>
<feature type="chain" id="PRO_5042650246" description="LPS-assembly protein LptD" evidence="1">
    <location>
        <begin position="30"/>
        <end position="728"/>
    </location>
</feature>
<dbReference type="GO" id="GO:0043165">
    <property type="term" value="P:Gram-negative-bacterium-type cell outer membrane assembly"/>
    <property type="evidence" value="ECO:0007669"/>
    <property type="project" value="UniProtKB-UniRule"/>
</dbReference>
<comment type="subunit">
    <text evidence="1">Component of the lipopolysaccharide transport and assembly complex.</text>
</comment>
<feature type="region of interest" description="Disordered" evidence="2">
    <location>
        <begin position="30"/>
        <end position="49"/>
    </location>
</feature>
<comment type="caution">
    <text evidence="4">The sequence shown here is derived from an EMBL/GenBank/DDBJ whole genome shotgun (WGS) entry which is preliminary data.</text>
</comment>